<proteinExistence type="predicted"/>
<dbReference type="Proteomes" id="UP001519295">
    <property type="component" value="Unassembled WGS sequence"/>
</dbReference>
<dbReference type="EMBL" id="JAGINU010000002">
    <property type="protein sequence ID" value="MBP2371373.1"/>
    <property type="molecule type" value="Genomic_DNA"/>
</dbReference>
<dbReference type="RefSeq" id="WP_210036560.1">
    <property type="nucleotide sequence ID" value="NZ_JAGINU010000002.1"/>
</dbReference>
<keyword evidence="2" id="KW-1185">Reference proteome</keyword>
<comment type="caution">
    <text evidence="1">The sequence shown here is derived from an EMBL/GenBank/DDBJ whole genome shotgun (WGS) entry which is preliminary data.</text>
</comment>
<name>A0ABS4W5H8_9PSEU</name>
<evidence type="ECO:0000313" key="2">
    <source>
        <dbReference type="Proteomes" id="UP001519295"/>
    </source>
</evidence>
<accession>A0ABS4W5H8</accession>
<organism evidence="1 2">
    <name type="scientific">Pseudonocardia parietis</name>
    <dbReference type="NCBI Taxonomy" id="570936"/>
    <lineage>
        <taxon>Bacteria</taxon>
        <taxon>Bacillati</taxon>
        <taxon>Actinomycetota</taxon>
        <taxon>Actinomycetes</taxon>
        <taxon>Pseudonocardiales</taxon>
        <taxon>Pseudonocardiaceae</taxon>
        <taxon>Pseudonocardia</taxon>
    </lineage>
</organism>
<gene>
    <name evidence="1" type="ORF">JOF36_007146</name>
</gene>
<evidence type="ECO:0000313" key="1">
    <source>
        <dbReference type="EMBL" id="MBP2371373.1"/>
    </source>
</evidence>
<reference evidence="1 2" key="1">
    <citation type="submission" date="2021-03" db="EMBL/GenBank/DDBJ databases">
        <title>Sequencing the genomes of 1000 actinobacteria strains.</title>
        <authorList>
            <person name="Klenk H.-P."/>
        </authorList>
    </citation>
    <scope>NUCLEOTIDE SEQUENCE [LARGE SCALE GENOMIC DNA]</scope>
    <source>
        <strain evidence="1 2">DSM 45256</strain>
    </source>
</reference>
<sequence length="119" mass="13524">MDEYDVNQIDYFEEPWSEEFGCRNDVTCPCGNDTRFGGFYFADRDGAARSFDAPPEGWQSHQTMGCPDCGRFYRQVEHDERGYPVAGFRPVDRLVDIAYAATATYAREQEKVQVNGAKG</sequence>
<protein>
    <submittedName>
        <fullName evidence="1">Uncharacterized protein</fullName>
    </submittedName>
</protein>